<feature type="transmembrane region" description="Helical" evidence="7">
    <location>
        <begin position="240"/>
        <end position="259"/>
    </location>
</feature>
<feature type="domain" description="ABC transmembrane type-1" evidence="8">
    <location>
        <begin position="71"/>
        <end position="260"/>
    </location>
</feature>
<evidence type="ECO:0000256" key="6">
    <source>
        <dbReference type="ARBA" id="ARBA00023136"/>
    </source>
</evidence>
<sequence>MKARLTGWTASRYVFAAVAALILLTPLVWAVSASLHSNSTIFSLPFDWIPKPPHPENYTGGLKTVDFGVLVMNSLIIGIAIAVGSVVLGLMSGYALAKRRFFGRDILFWSIVATLLIPFPAIMVGVFILARWMGITNSYAGVIIPGILTGQVVFFMRQYLQGIPDELIESARVDGAGEWRILWRIVLPLAWPVMISMGILTFVGSWNNLLWPLIVIQSDSLFTIPLGLTRLKSQYTTDYVSTLAVSVIAIIPVVILYLIGRKKLLDSIIVSGGAVKG</sequence>
<dbReference type="InterPro" id="IPR000515">
    <property type="entry name" value="MetI-like"/>
</dbReference>
<feature type="transmembrane region" description="Helical" evidence="7">
    <location>
        <begin position="139"/>
        <end position="160"/>
    </location>
</feature>
<evidence type="ECO:0000256" key="4">
    <source>
        <dbReference type="ARBA" id="ARBA00022692"/>
    </source>
</evidence>
<dbReference type="Pfam" id="PF00528">
    <property type="entry name" value="BPD_transp_1"/>
    <property type="match status" value="1"/>
</dbReference>
<dbReference type="RefSeq" id="WP_179608895.1">
    <property type="nucleotide sequence ID" value="NZ_BAABEH010000001.1"/>
</dbReference>
<dbReference type="GO" id="GO:0055085">
    <property type="term" value="P:transmembrane transport"/>
    <property type="evidence" value="ECO:0007669"/>
    <property type="project" value="InterPro"/>
</dbReference>
<comment type="similarity">
    <text evidence="7">Belongs to the binding-protein-dependent transport system permease family.</text>
</comment>
<evidence type="ECO:0000256" key="7">
    <source>
        <dbReference type="RuleBase" id="RU363032"/>
    </source>
</evidence>
<evidence type="ECO:0000256" key="3">
    <source>
        <dbReference type="ARBA" id="ARBA00022475"/>
    </source>
</evidence>
<dbReference type="AlphaFoldDB" id="A0A853CZB4"/>
<keyword evidence="3" id="KW-1003">Cell membrane</keyword>
<comment type="caution">
    <text evidence="9">The sequence shown here is derived from an EMBL/GenBank/DDBJ whole genome shotgun (WGS) entry which is preliminary data.</text>
</comment>
<accession>A0A853CZB4</accession>
<feature type="transmembrane region" description="Helical" evidence="7">
    <location>
        <begin position="106"/>
        <end position="133"/>
    </location>
</feature>
<evidence type="ECO:0000313" key="9">
    <source>
        <dbReference type="EMBL" id="NYJ25927.1"/>
    </source>
</evidence>
<evidence type="ECO:0000256" key="5">
    <source>
        <dbReference type="ARBA" id="ARBA00022989"/>
    </source>
</evidence>
<organism evidence="9 10">
    <name type="scientific">Leifsonia shinshuensis</name>
    <dbReference type="NCBI Taxonomy" id="150026"/>
    <lineage>
        <taxon>Bacteria</taxon>
        <taxon>Bacillati</taxon>
        <taxon>Actinomycetota</taxon>
        <taxon>Actinomycetes</taxon>
        <taxon>Micrococcales</taxon>
        <taxon>Microbacteriaceae</taxon>
        <taxon>Leifsonia</taxon>
    </lineage>
</organism>
<feature type="transmembrane region" description="Helical" evidence="7">
    <location>
        <begin position="181"/>
        <end position="203"/>
    </location>
</feature>
<name>A0A853CZB4_9MICO</name>
<gene>
    <name evidence="9" type="ORF">HNR13_004214</name>
</gene>
<dbReference type="EMBL" id="JACCFL010000001">
    <property type="protein sequence ID" value="NYJ25927.1"/>
    <property type="molecule type" value="Genomic_DNA"/>
</dbReference>
<keyword evidence="6 7" id="KW-0472">Membrane</keyword>
<keyword evidence="4 7" id="KW-0812">Transmembrane</keyword>
<evidence type="ECO:0000256" key="1">
    <source>
        <dbReference type="ARBA" id="ARBA00004651"/>
    </source>
</evidence>
<dbReference type="PANTHER" id="PTHR43744:SF8">
    <property type="entry name" value="SN-GLYCEROL-3-PHOSPHATE TRANSPORT SYSTEM PERMEASE PROTEIN UGPE"/>
    <property type="match status" value="1"/>
</dbReference>
<dbReference type="GO" id="GO:0005886">
    <property type="term" value="C:plasma membrane"/>
    <property type="evidence" value="ECO:0007669"/>
    <property type="project" value="UniProtKB-SubCell"/>
</dbReference>
<dbReference type="CDD" id="cd06261">
    <property type="entry name" value="TM_PBP2"/>
    <property type="match status" value="1"/>
</dbReference>
<dbReference type="Gene3D" id="1.10.3720.10">
    <property type="entry name" value="MetI-like"/>
    <property type="match status" value="1"/>
</dbReference>
<keyword evidence="5 7" id="KW-1133">Transmembrane helix</keyword>
<evidence type="ECO:0000256" key="2">
    <source>
        <dbReference type="ARBA" id="ARBA00022448"/>
    </source>
</evidence>
<dbReference type="Proteomes" id="UP000578352">
    <property type="component" value="Unassembled WGS sequence"/>
</dbReference>
<evidence type="ECO:0000313" key="10">
    <source>
        <dbReference type="Proteomes" id="UP000578352"/>
    </source>
</evidence>
<dbReference type="PANTHER" id="PTHR43744">
    <property type="entry name" value="ABC TRANSPORTER PERMEASE PROTEIN MG189-RELATED-RELATED"/>
    <property type="match status" value="1"/>
</dbReference>
<protein>
    <submittedName>
        <fullName evidence="9">ABC-type glycerol-3-phosphate transport system permease component</fullName>
    </submittedName>
</protein>
<reference evidence="9 10" key="1">
    <citation type="submission" date="2020-07" db="EMBL/GenBank/DDBJ databases">
        <title>Sequencing the genomes of 1000 actinobacteria strains.</title>
        <authorList>
            <person name="Klenk H.-P."/>
        </authorList>
    </citation>
    <scope>NUCLEOTIDE SEQUENCE [LARGE SCALE GENOMIC DNA]</scope>
    <source>
        <strain evidence="9 10">DSM 15165</strain>
    </source>
</reference>
<keyword evidence="2 7" id="KW-0813">Transport</keyword>
<dbReference type="InterPro" id="IPR035906">
    <property type="entry name" value="MetI-like_sf"/>
</dbReference>
<evidence type="ECO:0000259" key="8">
    <source>
        <dbReference type="PROSITE" id="PS50928"/>
    </source>
</evidence>
<comment type="subcellular location">
    <subcellularLocation>
        <location evidence="1 7">Cell membrane</location>
        <topology evidence="1 7">Multi-pass membrane protein</topology>
    </subcellularLocation>
</comment>
<dbReference type="SUPFAM" id="SSF161098">
    <property type="entry name" value="MetI-like"/>
    <property type="match status" value="1"/>
</dbReference>
<dbReference type="PROSITE" id="PS50928">
    <property type="entry name" value="ABC_TM1"/>
    <property type="match status" value="1"/>
</dbReference>
<proteinExistence type="inferred from homology"/>
<feature type="transmembrane region" description="Helical" evidence="7">
    <location>
        <begin position="67"/>
        <end position="94"/>
    </location>
</feature>